<reference evidence="2 3" key="1">
    <citation type="submission" date="2019-03" db="EMBL/GenBank/DDBJ databases">
        <title>First draft genome of Liparis tanakae, snailfish: a comprehensive survey of snailfish specific genes.</title>
        <authorList>
            <person name="Kim W."/>
            <person name="Song I."/>
            <person name="Jeong J.-H."/>
            <person name="Kim D."/>
            <person name="Kim S."/>
            <person name="Ryu S."/>
            <person name="Song J.Y."/>
            <person name="Lee S.K."/>
        </authorList>
    </citation>
    <scope>NUCLEOTIDE SEQUENCE [LARGE SCALE GENOMIC DNA]</scope>
    <source>
        <tissue evidence="2">Muscle</tissue>
    </source>
</reference>
<protein>
    <submittedName>
        <fullName evidence="2">Uncharacterized protein</fullName>
    </submittedName>
</protein>
<evidence type="ECO:0000313" key="2">
    <source>
        <dbReference type="EMBL" id="TNN62453.1"/>
    </source>
</evidence>
<comment type="caution">
    <text evidence="2">The sequence shown here is derived from an EMBL/GenBank/DDBJ whole genome shotgun (WGS) entry which is preliminary data.</text>
</comment>
<name>A0A4Z2HBS0_9TELE</name>
<evidence type="ECO:0000313" key="3">
    <source>
        <dbReference type="Proteomes" id="UP000314294"/>
    </source>
</evidence>
<evidence type="ECO:0000256" key="1">
    <source>
        <dbReference type="SAM" id="MobiDB-lite"/>
    </source>
</evidence>
<accession>A0A4Z2HBS0</accession>
<sequence>MVLQYSAILACCLALTDHETHSPAPHSDSQSAAPAGISPPRTDRSADPLREGRVGFRADRLTVKLDVFNPRSALSPVSGGYSTSFSLESRCLWLMKSISWSKEMNGFLLEPLEQKCTNLLNSYRL</sequence>
<dbReference type="EMBL" id="SRLO01000293">
    <property type="protein sequence ID" value="TNN62453.1"/>
    <property type="molecule type" value="Genomic_DNA"/>
</dbReference>
<feature type="compositionally biased region" description="Basic and acidic residues" evidence="1">
    <location>
        <begin position="41"/>
        <end position="53"/>
    </location>
</feature>
<dbReference type="Proteomes" id="UP000314294">
    <property type="component" value="Unassembled WGS sequence"/>
</dbReference>
<organism evidence="2 3">
    <name type="scientific">Liparis tanakae</name>
    <name type="common">Tanaka's snailfish</name>
    <dbReference type="NCBI Taxonomy" id="230148"/>
    <lineage>
        <taxon>Eukaryota</taxon>
        <taxon>Metazoa</taxon>
        <taxon>Chordata</taxon>
        <taxon>Craniata</taxon>
        <taxon>Vertebrata</taxon>
        <taxon>Euteleostomi</taxon>
        <taxon>Actinopterygii</taxon>
        <taxon>Neopterygii</taxon>
        <taxon>Teleostei</taxon>
        <taxon>Neoteleostei</taxon>
        <taxon>Acanthomorphata</taxon>
        <taxon>Eupercaria</taxon>
        <taxon>Perciformes</taxon>
        <taxon>Cottioidei</taxon>
        <taxon>Cottales</taxon>
        <taxon>Liparidae</taxon>
        <taxon>Liparis</taxon>
    </lineage>
</organism>
<keyword evidence="3" id="KW-1185">Reference proteome</keyword>
<gene>
    <name evidence="2" type="ORF">EYF80_027361</name>
</gene>
<dbReference type="AlphaFoldDB" id="A0A4Z2HBS0"/>
<proteinExistence type="predicted"/>
<feature type="region of interest" description="Disordered" evidence="1">
    <location>
        <begin position="22"/>
        <end position="53"/>
    </location>
</feature>